<evidence type="ECO:0000256" key="3">
    <source>
        <dbReference type="SAM" id="Phobius"/>
    </source>
</evidence>
<feature type="transmembrane region" description="Helical" evidence="3">
    <location>
        <begin position="7"/>
        <end position="27"/>
    </location>
</feature>
<dbReference type="Pfam" id="PF25917">
    <property type="entry name" value="BSH_RND"/>
    <property type="match status" value="1"/>
</dbReference>
<keyword evidence="3" id="KW-0472">Membrane</keyword>
<evidence type="ECO:0000313" key="6">
    <source>
        <dbReference type="EMBL" id="OPX54241.1"/>
    </source>
</evidence>
<gene>
    <name evidence="6" type="ORF">BTE48_15190</name>
</gene>
<dbReference type="Proteomes" id="UP000191418">
    <property type="component" value="Unassembled WGS sequence"/>
</dbReference>
<dbReference type="EMBL" id="MTSM01000031">
    <property type="protein sequence ID" value="OPX54241.1"/>
    <property type="molecule type" value="Genomic_DNA"/>
</dbReference>
<dbReference type="GO" id="GO:0015562">
    <property type="term" value="F:efflux transmembrane transporter activity"/>
    <property type="evidence" value="ECO:0007669"/>
    <property type="project" value="TreeGrafter"/>
</dbReference>
<evidence type="ECO:0000259" key="5">
    <source>
        <dbReference type="Pfam" id="PF25954"/>
    </source>
</evidence>
<evidence type="ECO:0000313" key="7">
    <source>
        <dbReference type="Proteomes" id="UP000191418"/>
    </source>
</evidence>
<dbReference type="PANTHER" id="PTHR30469">
    <property type="entry name" value="MULTIDRUG RESISTANCE PROTEIN MDTA"/>
    <property type="match status" value="1"/>
</dbReference>
<keyword evidence="3" id="KW-1133">Transmembrane helix</keyword>
<proteinExistence type="inferred from homology"/>
<evidence type="ECO:0000256" key="1">
    <source>
        <dbReference type="ARBA" id="ARBA00009477"/>
    </source>
</evidence>
<accession>A0A1T4SH44</accession>
<protein>
    <submittedName>
        <fullName evidence="6">Uncharacterized protein</fullName>
    </submittedName>
</protein>
<dbReference type="InterPro" id="IPR058792">
    <property type="entry name" value="Beta-barrel_RND_2"/>
</dbReference>
<sequence>MQTSSSTLNLSKISALLAIIGVIIWILTANEDQAQDEAPATVKKVIQEKALQPVEVISMQAQTYTRTQILQGQLEAQDEVDLSTQLSGTVEHLYVALGDQVQVGQKLLQLSNAQLRAEKHSAEARLKLARAELSAAEKLYSKNLQTETAILRFTHEVEQAKASLVRVQEQLADSTPTAPFSGIIDHLDLSIGEYLNSGKTWAKLINIGQLKASAEIPQQLVHNLSLHQPVSVKLLSGRTLTGEVSFIASTANTDTRSFPIEVKIDNPEHLRIAGASATLDIDLGEVQAYHLSPALLSLNSQGQLGVKTVTLNPRTSSDMPLEGRVVFQPIQLLSTGTDGAWVQGLPNQVNLITLGGGFVEADQKVQVTMSEAKAAPSLVQLIEIRALTSKEAN</sequence>
<dbReference type="RefSeq" id="WP_078746571.1">
    <property type="nucleotide sequence ID" value="NZ_FUXG01000032.1"/>
</dbReference>
<feature type="coiled-coil region" evidence="2">
    <location>
        <begin position="112"/>
        <end position="139"/>
    </location>
</feature>
<dbReference type="PANTHER" id="PTHR30469:SF29">
    <property type="entry name" value="BLR2860 PROTEIN"/>
    <property type="match status" value="1"/>
</dbReference>
<comment type="caution">
    <text evidence="6">The sequence shown here is derived from an EMBL/GenBank/DDBJ whole genome shotgun (WGS) entry which is preliminary data.</text>
</comment>
<dbReference type="SUPFAM" id="SSF111369">
    <property type="entry name" value="HlyD-like secretion proteins"/>
    <property type="match status" value="1"/>
</dbReference>
<name>A0A1T4SH44_9GAMM</name>
<feature type="domain" description="Multidrug resistance protein MdtA-like barrel-sandwich hybrid" evidence="4">
    <location>
        <begin position="79"/>
        <end position="202"/>
    </location>
</feature>
<dbReference type="GO" id="GO:1990281">
    <property type="term" value="C:efflux pump complex"/>
    <property type="evidence" value="ECO:0007669"/>
    <property type="project" value="TreeGrafter"/>
</dbReference>
<dbReference type="InterPro" id="IPR058625">
    <property type="entry name" value="MdtA-like_BSH"/>
</dbReference>
<keyword evidence="3" id="KW-0812">Transmembrane</keyword>
<keyword evidence="2" id="KW-0175">Coiled coil</keyword>
<dbReference type="OrthoDB" id="9806939at2"/>
<reference evidence="6 7" key="1">
    <citation type="submission" date="2017-01" db="EMBL/GenBank/DDBJ databases">
        <title>Genome Sequencing of a Marine Spirillum, Oceanospirillum multiglobuliferum ATCC 33336, from Japan.</title>
        <authorList>
            <person name="Carney J.G."/>
            <person name="Trachtenberg A.M."/>
            <person name="Rheaume B.A."/>
            <person name="Linnane J.D."/>
            <person name="Pitts N.L."/>
            <person name="Mykles D.L."/>
            <person name="Maclea K.S."/>
        </authorList>
    </citation>
    <scope>NUCLEOTIDE SEQUENCE [LARGE SCALE GENOMIC DNA]</scope>
    <source>
        <strain evidence="6 7">ATCC 33336</strain>
    </source>
</reference>
<dbReference type="Gene3D" id="2.40.50.100">
    <property type="match status" value="1"/>
</dbReference>
<dbReference type="AlphaFoldDB" id="A0A1T4SH44"/>
<dbReference type="NCBIfam" id="TIGR01730">
    <property type="entry name" value="RND_mfp"/>
    <property type="match status" value="1"/>
</dbReference>
<dbReference type="Gene3D" id="2.40.30.170">
    <property type="match status" value="1"/>
</dbReference>
<evidence type="ECO:0000259" key="4">
    <source>
        <dbReference type="Pfam" id="PF25917"/>
    </source>
</evidence>
<comment type="similarity">
    <text evidence="1">Belongs to the membrane fusion protein (MFP) (TC 8.A.1) family.</text>
</comment>
<feature type="domain" description="CusB-like beta-barrel" evidence="5">
    <location>
        <begin position="213"/>
        <end position="280"/>
    </location>
</feature>
<dbReference type="STRING" id="64969.SAMN02745127_03062"/>
<evidence type="ECO:0000256" key="2">
    <source>
        <dbReference type="SAM" id="Coils"/>
    </source>
</evidence>
<organism evidence="6 7">
    <name type="scientific">Oceanospirillum multiglobuliferum</name>
    <dbReference type="NCBI Taxonomy" id="64969"/>
    <lineage>
        <taxon>Bacteria</taxon>
        <taxon>Pseudomonadati</taxon>
        <taxon>Pseudomonadota</taxon>
        <taxon>Gammaproteobacteria</taxon>
        <taxon>Oceanospirillales</taxon>
        <taxon>Oceanospirillaceae</taxon>
        <taxon>Oceanospirillum</taxon>
    </lineage>
</organism>
<dbReference type="InterPro" id="IPR006143">
    <property type="entry name" value="RND_pump_MFP"/>
</dbReference>
<dbReference type="Pfam" id="PF25954">
    <property type="entry name" value="Beta-barrel_RND_2"/>
    <property type="match status" value="1"/>
</dbReference>
<keyword evidence="7" id="KW-1185">Reference proteome</keyword>